<keyword evidence="3" id="KW-1185">Reference proteome</keyword>
<dbReference type="KEGG" id="rba:RB803"/>
<proteinExistence type="predicted"/>
<feature type="region of interest" description="Disordered" evidence="1">
    <location>
        <begin position="1"/>
        <end position="32"/>
    </location>
</feature>
<dbReference type="HOGENOM" id="CLU_2719614_0_0_0"/>
<dbReference type="Proteomes" id="UP000001025">
    <property type="component" value="Chromosome"/>
</dbReference>
<protein>
    <submittedName>
        <fullName evidence="2">Uncharacterized protein</fullName>
    </submittedName>
</protein>
<reference evidence="2 3" key="1">
    <citation type="journal article" date="2003" name="Proc. Natl. Acad. Sci. U.S.A.">
        <title>Complete genome sequence of the marine planctomycete Pirellula sp. strain 1.</title>
        <authorList>
            <person name="Gloeckner F.O."/>
            <person name="Kube M."/>
            <person name="Bauer M."/>
            <person name="Teeling H."/>
            <person name="Lombardot T."/>
            <person name="Ludwig W."/>
            <person name="Gade D."/>
            <person name="Beck A."/>
            <person name="Borzym K."/>
            <person name="Heitmann K."/>
            <person name="Rabus R."/>
            <person name="Schlesner H."/>
            <person name="Amann R."/>
            <person name="Reinhardt R."/>
        </authorList>
    </citation>
    <scope>NUCLEOTIDE SEQUENCE [LARGE SCALE GENOMIC DNA]</scope>
    <source>
        <strain evidence="3">DSM 10527 / NCIMB 13988 / SH1</strain>
    </source>
</reference>
<evidence type="ECO:0000256" key="1">
    <source>
        <dbReference type="SAM" id="MobiDB-lite"/>
    </source>
</evidence>
<evidence type="ECO:0000313" key="2">
    <source>
        <dbReference type="EMBL" id="CAD71757.1"/>
    </source>
</evidence>
<dbReference type="EnsemblBacteria" id="CAD71757">
    <property type="protein sequence ID" value="CAD71757"/>
    <property type="gene ID" value="RB803"/>
</dbReference>
<gene>
    <name evidence="2" type="ordered locus">RB803</name>
</gene>
<dbReference type="AlphaFoldDB" id="Q7UY88"/>
<dbReference type="EMBL" id="BX294134">
    <property type="protein sequence ID" value="CAD71757.1"/>
    <property type="molecule type" value="Genomic_DNA"/>
</dbReference>
<name>Q7UY88_RHOBA</name>
<sequence>MDFVHSEVPETNAGRPQGRGQELNQWTPRSERGAATNNCYSGVWSSIHQHSVRELNPTCELQRLTSRLRAGE</sequence>
<organism evidence="2 3">
    <name type="scientific">Rhodopirellula baltica (strain DSM 10527 / NCIMB 13988 / SH1)</name>
    <dbReference type="NCBI Taxonomy" id="243090"/>
    <lineage>
        <taxon>Bacteria</taxon>
        <taxon>Pseudomonadati</taxon>
        <taxon>Planctomycetota</taxon>
        <taxon>Planctomycetia</taxon>
        <taxon>Pirellulales</taxon>
        <taxon>Pirellulaceae</taxon>
        <taxon>Rhodopirellula</taxon>
    </lineage>
</organism>
<evidence type="ECO:0000313" key="3">
    <source>
        <dbReference type="Proteomes" id="UP000001025"/>
    </source>
</evidence>
<accession>Q7UY88</accession>
<dbReference type="OrthoDB" id="9967049at2"/>
<dbReference type="InParanoid" id="Q7UY88"/>